<proteinExistence type="predicted"/>
<keyword evidence="3" id="KW-1185">Reference proteome</keyword>
<sequence length="331" mass="34934">MRVAFVTGATGFVGGQLVPRLHRAGFAVHALARASSERAHLAQYGVTWHLGDLSDPASIRAAVVASAAAGRAALCVHAGAVISYRRGDGALQERVNVEGTRALLAAAAEAAFERVVHVGSVVAVGVSSDGRALLDEEATWDPALEVVDYVRTKRRADELACAARAVVVDPGAIFGPGSIDSNTTRFLDQVRRRGAPPLVPPGGLSVVGVADVADGILAAAQNGRPGHRYLLCESNWSLRRLFGEGAARVGKRGPSGTLPSALWSAVVSAATVIDRLHPLDLLAPQGLRLLGQHYRFDASRARSELGWSPRPFDRVLDETLAWLESRTSTRA</sequence>
<reference evidence="2 3" key="1">
    <citation type="submission" date="2019-02" db="EMBL/GenBank/DDBJ databases">
        <title>Deep-cultivation of Planctomycetes and their phenomic and genomic characterization uncovers novel biology.</title>
        <authorList>
            <person name="Wiegand S."/>
            <person name="Jogler M."/>
            <person name="Boedeker C."/>
            <person name="Pinto D."/>
            <person name="Vollmers J."/>
            <person name="Rivas-Marin E."/>
            <person name="Kohn T."/>
            <person name="Peeters S.H."/>
            <person name="Heuer A."/>
            <person name="Rast P."/>
            <person name="Oberbeckmann S."/>
            <person name="Bunk B."/>
            <person name="Jeske O."/>
            <person name="Meyerdierks A."/>
            <person name="Storesund J.E."/>
            <person name="Kallscheuer N."/>
            <person name="Luecker S."/>
            <person name="Lage O.M."/>
            <person name="Pohl T."/>
            <person name="Merkel B.J."/>
            <person name="Hornburger P."/>
            <person name="Mueller R.-W."/>
            <person name="Bruemmer F."/>
            <person name="Labrenz M."/>
            <person name="Spormann A.M."/>
            <person name="Op den Camp H."/>
            <person name="Overmann J."/>
            <person name="Amann R."/>
            <person name="Jetten M.S.M."/>
            <person name="Mascher T."/>
            <person name="Medema M.H."/>
            <person name="Devos D.P."/>
            <person name="Kaster A.-K."/>
            <person name="Ovreas L."/>
            <person name="Rohde M."/>
            <person name="Galperin M.Y."/>
            <person name="Jogler C."/>
        </authorList>
    </citation>
    <scope>NUCLEOTIDE SEQUENCE [LARGE SCALE GENOMIC DNA]</scope>
    <source>
        <strain evidence="2 3">Pla133</strain>
    </source>
</reference>
<dbReference type="PANTHER" id="PTHR48079:SF6">
    <property type="entry name" value="NAD(P)-BINDING DOMAIN-CONTAINING PROTEIN-RELATED"/>
    <property type="match status" value="1"/>
</dbReference>
<feature type="domain" description="NAD-dependent epimerase/dehydratase" evidence="1">
    <location>
        <begin position="5"/>
        <end position="231"/>
    </location>
</feature>
<dbReference type="InterPro" id="IPR051783">
    <property type="entry name" value="NAD(P)-dependent_oxidoreduct"/>
</dbReference>
<name>A0A518BIW0_9BACT</name>
<organism evidence="2 3">
    <name type="scientific">Engelhardtia mirabilis</name>
    <dbReference type="NCBI Taxonomy" id="2528011"/>
    <lineage>
        <taxon>Bacteria</taxon>
        <taxon>Pseudomonadati</taxon>
        <taxon>Planctomycetota</taxon>
        <taxon>Planctomycetia</taxon>
        <taxon>Planctomycetia incertae sedis</taxon>
        <taxon>Engelhardtia</taxon>
    </lineage>
</organism>
<dbReference type="Proteomes" id="UP000316921">
    <property type="component" value="Chromosome"/>
</dbReference>
<evidence type="ECO:0000313" key="2">
    <source>
        <dbReference type="EMBL" id="QDU66904.1"/>
    </source>
</evidence>
<dbReference type="PANTHER" id="PTHR48079">
    <property type="entry name" value="PROTEIN YEEZ"/>
    <property type="match status" value="1"/>
</dbReference>
<dbReference type="InterPro" id="IPR001509">
    <property type="entry name" value="Epimerase_deHydtase"/>
</dbReference>
<accession>A0A518BIW0</accession>
<evidence type="ECO:0000313" key="3">
    <source>
        <dbReference type="Proteomes" id="UP000316921"/>
    </source>
</evidence>
<dbReference type="Gene3D" id="3.40.50.720">
    <property type="entry name" value="NAD(P)-binding Rossmann-like Domain"/>
    <property type="match status" value="1"/>
</dbReference>
<dbReference type="KEGG" id="pbap:Pla133_19800"/>
<dbReference type="EMBL" id="CP036287">
    <property type="protein sequence ID" value="QDU66904.1"/>
    <property type="molecule type" value="Genomic_DNA"/>
</dbReference>
<dbReference type="SUPFAM" id="SSF51735">
    <property type="entry name" value="NAD(P)-binding Rossmann-fold domains"/>
    <property type="match status" value="1"/>
</dbReference>
<gene>
    <name evidence="2" type="ORF">Pla133_19800</name>
</gene>
<evidence type="ECO:0000259" key="1">
    <source>
        <dbReference type="Pfam" id="PF01370"/>
    </source>
</evidence>
<dbReference type="AlphaFoldDB" id="A0A518BIW0"/>
<dbReference type="InterPro" id="IPR036291">
    <property type="entry name" value="NAD(P)-bd_dom_sf"/>
</dbReference>
<dbReference type="GO" id="GO:0004029">
    <property type="term" value="F:aldehyde dehydrogenase (NAD+) activity"/>
    <property type="evidence" value="ECO:0007669"/>
    <property type="project" value="TreeGrafter"/>
</dbReference>
<dbReference type="Pfam" id="PF01370">
    <property type="entry name" value="Epimerase"/>
    <property type="match status" value="1"/>
</dbReference>
<protein>
    <submittedName>
        <fullName evidence="2">Short chain dehydrogenase</fullName>
    </submittedName>
</protein>
<dbReference type="RefSeq" id="WP_145064706.1">
    <property type="nucleotide sequence ID" value="NZ_CP036287.1"/>
</dbReference>
<dbReference type="GO" id="GO:0005737">
    <property type="term" value="C:cytoplasm"/>
    <property type="evidence" value="ECO:0007669"/>
    <property type="project" value="TreeGrafter"/>
</dbReference>